<name>A0ABW2DGJ4_9ACTN</name>
<comment type="similarity">
    <text evidence="2">Belongs to the class-II fumarase/aspartase family.</text>
</comment>
<dbReference type="InterPro" id="IPR008948">
    <property type="entry name" value="L-Aspartase-like"/>
</dbReference>
<dbReference type="RefSeq" id="WP_382345988.1">
    <property type="nucleotide sequence ID" value="NZ_JBHMBP010000001.1"/>
</dbReference>
<dbReference type="PANTHER" id="PTHR43172">
    <property type="entry name" value="ADENYLOSUCCINATE LYASE"/>
    <property type="match status" value="1"/>
</dbReference>
<evidence type="ECO:0000259" key="3">
    <source>
        <dbReference type="Pfam" id="PF00206"/>
    </source>
</evidence>
<dbReference type="Pfam" id="PF00206">
    <property type="entry name" value="Lyase_1"/>
    <property type="match status" value="1"/>
</dbReference>
<dbReference type="Proteomes" id="UP001596470">
    <property type="component" value="Unassembled WGS sequence"/>
</dbReference>
<sequence>MTGLFDAVFARGRAADAVSGPAWLAAMLRVEAALAEAAADTGYVGRDAADAVAAAADPDRFDLAAVAASAASIGNPVAGVVERLRELVPERHHEAVHFSATSQDVMDTAMMLVARDAVAAIMDDLRACEGAVLDRIVEEEWASEPRLWARTLLQHAEPIDLMDLNGRWTAGIAQARRRLEELEFPGVLAGPVGRNWSKRVIPEKDLRAHFLRRLDIDPSQYLGHTARGPVVRIGAAAAEAAGACGKVAVDVILLSQNEIGEVSEGRPGGSTSMPHKRNPVAATCARACAARTPGLVATLYAAMPQELQRSPGLWHTEWETLSDLLRLTGSAAAWLRECLEGLEFHPEAMDRNLREAEG</sequence>
<dbReference type="PRINTS" id="PR00149">
    <property type="entry name" value="FUMRATELYASE"/>
</dbReference>
<dbReference type="SUPFAM" id="SSF48557">
    <property type="entry name" value="L-aspartase-like"/>
    <property type="match status" value="1"/>
</dbReference>
<feature type="domain" description="Fumarate lyase N-terminal" evidence="3">
    <location>
        <begin position="28"/>
        <end position="293"/>
    </location>
</feature>
<comment type="caution">
    <text evidence="4">The sequence shown here is derived from an EMBL/GenBank/DDBJ whole genome shotgun (WGS) entry which is preliminary data.</text>
</comment>
<reference evidence="5" key="1">
    <citation type="journal article" date="2019" name="Int. J. Syst. Evol. Microbiol.">
        <title>The Global Catalogue of Microorganisms (GCM) 10K type strain sequencing project: providing services to taxonomists for standard genome sequencing and annotation.</title>
        <authorList>
            <consortium name="The Broad Institute Genomics Platform"/>
            <consortium name="The Broad Institute Genome Sequencing Center for Infectious Disease"/>
            <person name="Wu L."/>
            <person name="Ma J."/>
        </authorList>
    </citation>
    <scope>NUCLEOTIDE SEQUENCE [LARGE SCALE GENOMIC DNA]</scope>
    <source>
        <strain evidence="5">KACC 12634</strain>
    </source>
</reference>
<dbReference type="Gene3D" id="1.20.200.10">
    <property type="entry name" value="Fumarase/aspartase (Central domain)"/>
    <property type="match status" value="1"/>
</dbReference>
<dbReference type="InterPro" id="IPR000362">
    <property type="entry name" value="Fumarate_lyase_fam"/>
</dbReference>
<evidence type="ECO:0000313" key="5">
    <source>
        <dbReference type="Proteomes" id="UP001596470"/>
    </source>
</evidence>
<evidence type="ECO:0000313" key="4">
    <source>
        <dbReference type="EMBL" id="MFC6959791.1"/>
    </source>
</evidence>
<keyword evidence="1 4" id="KW-0456">Lyase</keyword>
<dbReference type="PANTHER" id="PTHR43172:SF2">
    <property type="entry name" value="ADENYLOSUCCINATE LYASE C-TERMINAL DOMAIN-CONTAINING PROTEIN"/>
    <property type="match status" value="1"/>
</dbReference>
<dbReference type="Gene3D" id="1.10.275.10">
    <property type="entry name" value="Fumarase/aspartase (N-terminal domain)"/>
    <property type="match status" value="1"/>
</dbReference>
<accession>A0ABW2DGJ4</accession>
<evidence type="ECO:0000256" key="2">
    <source>
        <dbReference type="ARBA" id="ARBA00034772"/>
    </source>
</evidence>
<proteinExistence type="inferred from homology"/>
<dbReference type="PROSITE" id="PS00163">
    <property type="entry name" value="FUMARATE_LYASES"/>
    <property type="match status" value="1"/>
</dbReference>
<evidence type="ECO:0000256" key="1">
    <source>
        <dbReference type="ARBA" id="ARBA00023239"/>
    </source>
</evidence>
<dbReference type="InterPro" id="IPR022761">
    <property type="entry name" value="Fumarate_lyase_N"/>
</dbReference>
<dbReference type="EMBL" id="JBHSYS010000004">
    <property type="protein sequence ID" value="MFC6959791.1"/>
    <property type="molecule type" value="Genomic_DNA"/>
</dbReference>
<keyword evidence="5" id="KW-1185">Reference proteome</keyword>
<gene>
    <name evidence="4" type="ORF">ACFQS3_21595</name>
</gene>
<protein>
    <submittedName>
        <fullName evidence="4">Lyase family protein</fullName>
    </submittedName>
</protein>
<dbReference type="InterPro" id="IPR024083">
    <property type="entry name" value="Fumarase/histidase_N"/>
</dbReference>
<organism evidence="4 5">
    <name type="scientific">Glycomyces mayteni</name>
    <dbReference type="NCBI Taxonomy" id="543887"/>
    <lineage>
        <taxon>Bacteria</taxon>
        <taxon>Bacillati</taxon>
        <taxon>Actinomycetota</taxon>
        <taxon>Actinomycetes</taxon>
        <taxon>Glycomycetales</taxon>
        <taxon>Glycomycetaceae</taxon>
        <taxon>Glycomyces</taxon>
    </lineage>
</organism>
<dbReference type="InterPro" id="IPR020557">
    <property type="entry name" value="Fumarate_lyase_CS"/>
</dbReference>
<dbReference type="GO" id="GO:0016829">
    <property type="term" value="F:lyase activity"/>
    <property type="evidence" value="ECO:0007669"/>
    <property type="project" value="UniProtKB-KW"/>
</dbReference>